<keyword evidence="3" id="KW-1185">Reference proteome</keyword>
<evidence type="ECO:0000313" key="3">
    <source>
        <dbReference type="Proteomes" id="UP000002384"/>
    </source>
</evidence>
<evidence type="ECO:0000256" key="1">
    <source>
        <dbReference type="SAM" id="Coils"/>
    </source>
</evidence>
<dbReference type="HOGENOM" id="CLU_019299_0_0_3"/>
<protein>
    <submittedName>
        <fullName evidence="2">Uncharacterized protein</fullName>
    </submittedName>
</protein>
<dbReference type="KEGG" id="cyc:PCC7424_0302"/>
<dbReference type="eggNOG" id="COG0457">
    <property type="taxonomic scope" value="Bacteria"/>
</dbReference>
<dbReference type="EMBL" id="CP001291">
    <property type="protein sequence ID" value="ACK68770.1"/>
    <property type="molecule type" value="Genomic_DNA"/>
</dbReference>
<proteinExistence type="predicted"/>
<keyword evidence="1" id="KW-0175">Coiled coil</keyword>
<dbReference type="STRING" id="65393.PCC7424_0302"/>
<feature type="coiled-coil region" evidence="1">
    <location>
        <begin position="166"/>
        <end position="200"/>
    </location>
</feature>
<gene>
    <name evidence="2" type="ordered locus">PCC7424_0302</name>
</gene>
<feature type="coiled-coil region" evidence="1">
    <location>
        <begin position="234"/>
        <end position="261"/>
    </location>
</feature>
<dbReference type="AlphaFoldDB" id="B7KAU8"/>
<organism evidence="2 3">
    <name type="scientific">Gloeothece citriformis (strain PCC 7424)</name>
    <name type="common">Cyanothece sp. (strain PCC 7424)</name>
    <dbReference type="NCBI Taxonomy" id="65393"/>
    <lineage>
        <taxon>Bacteria</taxon>
        <taxon>Bacillati</taxon>
        <taxon>Cyanobacteriota</taxon>
        <taxon>Cyanophyceae</taxon>
        <taxon>Oscillatoriophycideae</taxon>
        <taxon>Chroococcales</taxon>
        <taxon>Aphanothecaceae</taxon>
        <taxon>Gloeothece</taxon>
        <taxon>Gloeothece citriformis</taxon>
    </lineage>
</organism>
<dbReference type="Proteomes" id="UP000002384">
    <property type="component" value="Chromosome"/>
</dbReference>
<sequence length="510" mass="57739">MLQTQSLASISSQKVVSQIKKILDQEFIPQSLQITIRLMSDEGECFEETLDSDGKNRSLLLVLPVVNQFKQEIFSYWKQVDLSKYPSKRITGVGTGIILLLGGIYIISRPCSLGSCATLPQAQQLAQEGISAFETSPSPESLSVVEGRLTEAVEKLIKIPWWSSYHSQANSLLNLYQGRLDNLEELNRALNQAYQAVDKAQNPPLPAGEWRTIQELWQEAISDLKQLPPDSPFYSFAQTKLKEYQGNLETIKQRLQAEKQSQISLAKAKEAAKLAIVRQNVAQSVEEWQLVYATWKTAIKRVQEIADGTTNTQEARQLLNTYMPHYTKANARLQQEILAQNHYNEALKQAQSAQNSQQNQQWSSAVSHWRSALTALKQIKPNTFVANEAQPLMTNYTLALNQAQINLKKAVNLQQLRQSLEEVCSGDKKICTYQITPTLVKVNLTSTYMQQVWQTALQAKAQSNLNSQIAILNHISHLEKNWQTLSNRFKTNIAIYNDKNELMVNYEPNN</sequence>
<accession>B7KAU8</accession>
<evidence type="ECO:0000313" key="2">
    <source>
        <dbReference type="EMBL" id="ACK68770.1"/>
    </source>
</evidence>
<reference evidence="3" key="1">
    <citation type="journal article" date="2011" name="MBio">
        <title>Novel metabolic attributes of the genus Cyanothece, comprising a group of unicellular nitrogen-fixing Cyanobacteria.</title>
        <authorList>
            <person name="Bandyopadhyay A."/>
            <person name="Elvitigala T."/>
            <person name="Welsh E."/>
            <person name="Stockel J."/>
            <person name="Liberton M."/>
            <person name="Min H."/>
            <person name="Sherman L.A."/>
            <person name="Pakrasi H.B."/>
        </authorList>
    </citation>
    <scope>NUCLEOTIDE SEQUENCE [LARGE SCALE GENOMIC DNA]</scope>
    <source>
        <strain evidence="3">PCC 7424</strain>
    </source>
</reference>
<name>B7KAU8_GLOC7</name>